<evidence type="ECO:0000313" key="6">
    <source>
        <dbReference type="Proteomes" id="UP000289886"/>
    </source>
</evidence>
<comment type="caution">
    <text evidence="5">The sequence shown here is derived from an EMBL/GenBank/DDBJ whole genome shotgun (WGS) entry which is preliminary data.</text>
</comment>
<protein>
    <submittedName>
        <fullName evidence="5">cAMP-dependent protein kinase inhibitor alpha</fullName>
    </submittedName>
</protein>
<proteinExistence type="inferred from homology"/>
<gene>
    <name evidence="5" type="ORF">EOD39_13251</name>
</gene>
<evidence type="ECO:0000313" key="5">
    <source>
        <dbReference type="EMBL" id="RXM98346.1"/>
    </source>
</evidence>
<dbReference type="PANTHER" id="PTHR15416">
    <property type="entry name" value="CAMP-DEPENDENT PROTEIN KINASE INHIBITOR/PKI"/>
    <property type="match status" value="1"/>
</dbReference>
<dbReference type="InterPro" id="IPR004171">
    <property type="entry name" value="cAMP_dep_PKI"/>
</dbReference>
<comment type="function">
    <text evidence="1">Extremely potent competitive inhibitor of cAMP-dependent protein kinase activity, this protein interacts with the catalytic subunit of the enzyme after the cAMP-induced dissociation of its regulatory chains.</text>
</comment>
<evidence type="ECO:0000256" key="3">
    <source>
        <dbReference type="ARBA" id="ARBA00023013"/>
    </source>
</evidence>
<keyword evidence="6" id="KW-1185">Reference proteome</keyword>
<keyword evidence="3" id="KW-0649">Protein kinase inhibitor</keyword>
<dbReference type="Proteomes" id="UP000289886">
    <property type="component" value="Unassembled WGS sequence"/>
</dbReference>
<organism evidence="5 6">
    <name type="scientific">Acipenser ruthenus</name>
    <name type="common">Sterlet sturgeon</name>
    <dbReference type="NCBI Taxonomy" id="7906"/>
    <lineage>
        <taxon>Eukaryota</taxon>
        <taxon>Metazoa</taxon>
        <taxon>Chordata</taxon>
        <taxon>Craniata</taxon>
        <taxon>Vertebrata</taxon>
        <taxon>Euteleostomi</taxon>
        <taxon>Actinopterygii</taxon>
        <taxon>Chondrostei</taxon>
        <taxon>Acipenseriformes</taxon>
        <taxon>Acipenseridae</taxon>
        <taxon>Acipenser</taxon>
    </lineage>
</organism>
<evidence type="ECO:0000256" key="2">
    <source>
        <dbReference type="ARBA" id="ARBA00006393"/>
    </source>
</evidence>
<dbReference type="AlphaFoldDB" id="A0A662YQI2"/>
<feature type="region of interest" description="Disordered" evidence="4">
    <location>
        <begin position="1"/>
        <end position="51"/>
    </location>
</feature>
<sequence>MTDVESTYADFIASGRTGRRNAMHDIRGAPSDLDPDLSQKLSELDVGNEGE</sequence>
<evidence type="ECO:0000256" key="1">
    <source>
        <dbReference type="ARBA" id="ARBA00002844"/>
    </source>
</evidence>
<comment type="similarity">
    <text evidence="2">Belongs to the PKI family.</text>
</comment>
<evidence type="ECO:0000256" key="4">
    <source>
        <dbReference type="SAM" id="MobiDB-lite"/>
    </source>
</evidence>
<dbReference type="GO" id="GO:0004862">
    <property type="term" value="F:cAMP-dependent protein kinase inhibitor activity"/>
    <property type="evidence" value="ECO:0007669"/>
    <property type="project" value="InterPro"/>
</dbReference>
<accession>A0A662YQI2</accession>
<dbReference type="Pfam" id="PF02827">
    <property type="entry name" value="PKI"/>
    <property type="match status" value="1"/>
</dbReference>
<name>A0A662YQI2_ACIRT</name>
<dbReference type="EMBL" id="SCEB01000713">
    <property type="protein sequence ID" value="RXM98346.1"/>
    <property type="molecule type" value="Genomic_DNA"/>
</dbReference>
<reference evidence="5 6" key="1">
    <citation type="submission" date="2019-01" db="EMBL/GenBank/DDBJ databases">
        <title>Draft Genome and Complete Hox-Cluster Characterization of the Sterlet Sturgeon (Acipenser ruthenus).</title>
        <authorList>
            <person name="Wei Q."/>
        </authorList>
    </citation>
    <scope>NUCLEOTIDE SEQUENCE [LARGE SCALE GENOMIC DNA]</scope>
    <source>
        <strain evidence="5">WHYD16114868_AA</strain>
        <tissue evidence="5">Blood</tissue>
    </source>
</reference>